<protein>
    <submittedName>
        <fullName evidence="2">Uncharacterized protein</fullName>
    </submittedName>
</protein>
<feature type="region of interest" description="Disordered" evidence="1">
    <location>
        <begin position="1"/>
        <end position="47"/>
    </location>
</feature>
<reference evidence="2" key="1">
    <citation type="journal article" date="2014" name="Int. J. Syst. Evol. Microbiol.">
        <title>Complete genome sequence of Corynebacterium casei LMG S-19264T (=DSM 44701T), isolated from a smear-ripened cheese.</title>
        <authorList>
            <consortium name="US DOE Joint Genome Institute (JGI-PGF)"/>
            <person name="Walter F."/>
            <person name="Albersmeier A."/>
            <person name="Kalinowski J."/>
            <person name="Ruckert C."/>
        </authorList>
    </citation>
    <scope>NUCLEOTIDE SEQUENCE</scope>
    <source>
        <strain evidence="2">NBRC 101628</strain>
    </source>
</reference>
<organism evidence="2 3">
    <name type="scientific">Paraferrimonas sedimenticola</name>
    <dbReference type="NCBI Taxonomy" id="375674"/>
    <lineage>
        <taxon>Bacteria</taxon>
        <taxon>Pseudomonadati</taxon>
        <taxon>Pseudomonadota</taxon>
        <taxon>Gammaproteobacteria</taxon>
        <taxon>Alteromonadales</taxon>
        <taxon>Ferrimonadaceae</taxon>
        <taxon>Paraferrimonas</taxon>
    </lineage>
</organism>
<feature type="compositionally biased region" description="Polar residues" evidence="1">
    <location>
        <begin position="1"/>
        <end position="21"/>
    </location>
</feature>
<dbReference type="AlphaFoldDB" id="A0AA37RWY2"/>
<dbReference type="Proteomes" id="UP001161422">
    <property type="component" value="Unassembled WGS sequence"/>
</dbReference>
<feature type="compositionally biased region" description="Polar residues" evidence="1">
    <location>
        <begin position="31"/>
        <end position="47"/>
    </location>
</feature>
<accession>A0AA37RWY2</accession>
<sequence length="94" mass="10051">MNLTPLTHPIVSQQGTSSSANAGKGEVAAQYHQTSSQLTSPPANLPSLSTAKKAKLEYDAIAPQQLKALAQYQTTQHFAERDALTQLLGVDIYV</sequence>
<comment type="caution">
    <text evidence="2">The sequence shown here is derived from an EMBL/GenBank/DDBJ whole genome shotgun (WGS) entry which is preliminary data.</text>
</comment>
<evidence type="ECO:0000313" key="2">
    <source>
        <dbReference type="EMBL" id="GLP96509.1"/>
    </source>
</evidence>
<dbReference type="RefSeq" id="WP_095505062.1">
    <property type="nucleotide sequence ID" value="NZ_BSNC01000004.1"/>
</dbReference>
<proteinExistence type="predicted"/>
<evidence type="ECO:0000256" key="1">
    <source>
        <dbReference type="SAM" id="MobiDB-lite"/>
    </source>
</evidence>
<evidence type="ECO:0000313" key="3">
    <source>
        <dbReference type="Proteomes" id="UP001161422"/>
    </source>
</evidence>
<reference evidence="2" key="2">
    <citation type="submission" date="2023-01" db="EMBL/GenBank/DDBJ databases">
        <title>Draft genome sequence of Paraferrimonas sedimenticola strain NBRC 101628.</title>
        <authorList>
            <person name="Sun Q."/>
            <person name="Mori K."/>
        </authorList>
    </citation>
    <scope>NUCLEOTIDE SEQUENCE</scope>
    <source>
        <strain evidence="2">NBRC 101628</strain>
    </source>
</reference>
<name>A0AA37RWY2_9GAMM</name>
<gene>
    <name evidence="2" type="ORF">GCM10007895_18150</name>
</gene>
<dbReference type="EMBL" id="BSNC01000004">
    <property type="protein sequence ID" value="GLP96509.1"/>
    <property type="molecule type" value="Genomic_DNA"/>
</dbReference>
<keyword evidence="3" id="KW-1185">Reference proteome</keyword>